<evidence type="ECO:0000313" key="4">
    <source>
        <dbReference type="Proteomes" id="UP000717364"/>
    </source>
</evidence>
<dbReference type="InterPro" id="IPR022742">
    <property type="entry name" value="Hydrolase_4"/>
</dbReference>
<feature type="domain" description="Serine aminopeptidase S33" evidence="2">
    <location>
        <begin position="87"/>
        <end position="186"/>
    </location>
</feature>
<comment type="caution">
    <text evidence="3">The sequence shown here is derived from an EMBL/GenBank/DDBJ whole genome shotgun (WGS) entry which is preliminary data.</text>
</comment>
<dbReference type="EMBL" id="JADOES010000061">
    <property type="protein sequence ID" value="MBT9317827.1"/>
    <property type="molecule type" value="Genomic_DNA"/>
</dbReference>
<name>A0A947DIG0_9CYAN</name>
<dbReference type="InterPro" id="IPR050261">
    <property type="entry name" value="FrsA_esterase"/>
</dbReference>
<evidence type="ECO:0000259" key="2">
    <source>
        <dbReference type="Pfam" id="PF12146"/>
    </source>
</evidence>
<dbReference type="PANTHER" id="PTHR22946">
    <property type="entry name" value="DIENELACTONE HYDROLASE DOMAIN-CONTAINING PROTEIN-RELATED"/>
    <property type="match status" value="1"/>
</dbReference>
<dbReference type="SUPFAM" id="SSF53474">
    <property type="entry name" value="alpha/beta-Hydrolases"/>
    <property type="match status" value="1"/>
</dbReference>
<dbReference type="InterPro" id="IPR029058">
    <property type="entry name" value="AB_hydrolase_fold"/>
</dbReference>
<evidence type="ECO:0000256" key="1">
    <source>
        <dbReference type="ARBA" id="ARBA00022801"/>
    </source>
</evidence>
<dbReference type="RefSeq" id="WP_215610891.1">
    <property type="nucleotide sequence ID" value="NZ_JADOES010000061.1"/>
</dbReference>
<dbReference type="Proteomes" id="UP000717364">
    <property type="component" value="Unassembled WGS sequence"/>
</dbReference>
<proteinExistence type="predicted"/>
<dbReference type="Gene3D" id="3.40.50.1820">
    <property type="entry name" value="alpha/beta hydrolase"/>
    <property type="match status" value="1"/>
</dbReference>
<gene>
    <name evidence="3" type="ORF">IXB50_20625</name>
</gene>
<accession>A0A947DIG0</accession>
<organism evidence="3 4">
    <name type="scientific">Leptothoe spongobia TAU-MAC 1115</name>
    <dbReference type="NCBI Taxonomy" id="1967444"/>
    <lineage>
        <taxon>Bacteria</taxon>
        <taxon>Bacillati</taxon>
        <taxon>Cyanobacteriota</taxon>
        <taxon>Cyanophyceae</taxon>
        <taxon>Nodosilineales</taxon>
        <taxon>Cymatolegaceae</taxon>
        <taxon>Leptothoe</taxon>
        <taxon>Leptothoe spongobia</taxon>
    </lineage>
</organism>
<sequence length="291" mass="32407">MFGNMVSNMMVKPAQSPLFDSPADYGLDYENVEFKARDGVTLRGWLIKGGTDRVIVQSHFGVQCNRGGWSPKGRGPIAPWKEDIKFLRQAKYLSEQGYSVLMYDLRGHGESDLGTIPWVSWGPEEAKDVIAAVDFMSARSEFINASIGLLSICMGSASTTYAYGLADGLASRDQVKSLVAVQPLLYSYFVKALGMPGFMERAGAKVSRQRLGFDMAEPNFIDDAPKISVPTLVIQNQNDPWTNLDMVESYYSALTVEKDLQMLDLEESRFAGYDYLGRAPETFIGWFDQHL</sequence>
<dbReference type="GO" id="GO:0052689">
    <property type="term" value="F:carboxylic ester hydrolase activity"/>
    <property type="evidence" value="ECO:0007669"/>
    <property type="project" value="UniProtKB-ARBA"/>
</dbReference>
<dbReference type="AlphaFoldDB" id="A0A947DIG0"/>
<reference evidence="3" key="1">
    <citation type="submission" date="2020-11" db="EMBL/GenBank/DDBJ databases">
        <authorList>
            <person name="Konstantinou D."/>
            <person name="Gkelis S."/>
            <person name="Popin R."/>
            <person name="Fewer D."/>
            <person name="Sivonen K."/>
        </authorList>
    </citation>
    <scope>NUCLEOTIDE SEQUENCE</scope>
    <source>
        <strain evidence="3">TAU-MAC 1115</strain>
    </source>
</reference>
<keyword evidence="4" id="KW-1185">Reference proteome</keyword>
<dbReference type="Pfam" id="PF12146">
    <property type="entry name" value="Hydrolase_4"/>
    <property type="match status" value="1"/>
</dbReference>
<dbReference type="PANTHER" id="PTHR22946:SF9">
    <property type="entry name" value="POLYKETIDE TRANSFERASE AF380"/>
    <property type="match status" value="1"/>
</dbReference>
<protein>
    <submittedName>
        <fullName evidence="3">Alpha/beta hydrolase</fullName>
    </submittedName>
</protein>
<reference evidence="3" key="2">
    <citation type="journal article" date="2021" name="Mar. Drugs">
        <title>Genome Reduction and Secondary Metabolism of the Marine Sponge-Associated Cyanobacterium Leptothoe.</title>
        <authorList>
            <person name="Konstantinou D."/>
            <person name="Popin R.V."/>
            <person name="Fewer D.P."/>
            <person name="Sivonen K."/>
            <person name="Gkelis S."/>
        </authorList>
    </citation>
    <scope>NUCLEOTIDE SEQUENCE</scope>
    <source>
        <strain evidence="3">TAU-MAC 1115</strain>
    </source>
</reference>
<keyword evidence="1 3" id="KW-0378">Hydrolase</keyword>
<evidence type="ECO:0000313" key="3">
    <source>
        <dbReference type="EMBL" id="MBT9317827.1"/>
    </source>
</evidence>